<dbReference type="InterPro" id="IPR055385">
    <property type="entry name" value="GpJ_HDII-ins2"/>
</dbReference>
<dbReference type="AlphaFoldDB" id="A0A377CD99"/>
<proteinExistence type="predicted"/>
<evidence type="ECO:0000259" key="1">
    <source>
        <dbReference type="Pfam" id="PF24801"/>
    </source>
</evidence>
<protein>
    <recommendedName>
        <fullName evidence="1">Tip attachment protein J HDII-ins2 domain-containing protein</fullName>
    </recommendedName>
</protein>
<feature type="domain" description="Tip attachment protein J HDII-ins2" evidence="1">
    <location>
        <begin position="557"/>
        <end position="655"/>
    </location>
</feature>
<evidence type="ECO:0000313" key="2">
    <source>
        <dbReference type="EMBL" id="STL90185.1"/>
    </source>
</evidence>
<sequence>MTIRIYPSRLPGEPLETHHHETMTLSAWFSQNVEGWEPDQQHPVAVEIDGVPVPPAEWALCAIRPDSDVRMYPVPYGTGAEIALWVAVSVAVASAAYSIYMMSTMQTGGASQPSNGDQLELNPAKANMAKLGDPIREIFGRYKVWPDYVVQPVSRFDSADPKKYVTSMFLCVGVGDMALPASAIRIGSTPASAFGSDVSATIYPPGASVAADSRSENWFNSDEVGNTTSGTAGLDLGSTGPQTVSIISDAILVSGNTLSLIAATASDGETEIPAAWVVGTVVTVVAPNSYRVANTSGYSVIYGDVAELQPVAGMPVSVTFNESAYDLYIASYAAGVPAVPGVGGSTASITASAAPTTYDFTATPVTFTIGWKGTTYAVSLITSYVTMSGLVNTISNQLTGSGLIARDNGGRLQIAEESSPFAGGAISHSALPVAVFGSAPSDVNGVASTGGTAAVEAHITLAYDSATGKPFTGIPDGVQRIGIGYAEGQFRITDIDDQTITVERVVVTQDTSGNDIVTVDPAWPGFTERTLLDAQVTGVNDDYAWLGPFLACPDGETTTAIENNFIFPNGHIQYKKNGDPKSHTVRVLVQYRNAASAGAWSQVVYNFTNKTADGHGYTRRISGLAAAQYEVRVRRTTKIGGARTVNNLYWQAMRSRLSKRPGSYAGVTTLAMTVRTGNRLAAQSDRRVNVIPTRLYNGHASRSISGALYHVLESLGFRPEQIDRAAIDALEQTWWTPRGETFDWATGDSKSALEVLKIITGAGMGYFLLSDGLVSAGREGVKNWTGMITPQETTEELQTAFRAPSQDDYDGVDVTYINGTTWAEETVQCRQPGNPTPVKVEDYKLEGVVDQDRAYRIGMRRLRGYQLQRLQHTTSTEMDALCYQFMDRIILSDDIPGNQTLSCLITEMSWNNTAITLTLSEPPDWSFPNPRVVIRHQDGRASALHVPTRIDDYTLSIPYSAALAPDEWAMSSPYIEPPRLLFCSSSRVGYDALIGEITPGSDGTSSVTAIQYHPGKYQYDDASYPGDVA</sequence>
<accession>A0A377CD99</accession>
<gene>
    <name evidence="2" type="ORF">NCTC10429_02727</name>
</gene>
<name>A0A377CD99_ECOLX</name>
<evidence type="ECO:0000313" key="3">
    <source>
        <dbReference type="Proteomes" id="UP000254088"/>
    </source>
</evidence>
<reference evidence="2 3" key="1">
    <citation type="submission" date="2018-06" db="EMBL/GenBank/DDBJ databases">
        <authorList>
            <consortium name="Pathogen Informatics"/>
            <person name="Doyle S."/>
        </authorList>
    </citation>
    <scope>NUCLEOTIDE SEQUENCE [LARGE SCALE GENOMIC DNA]</scope>
    <source>
        <strain evidence="2 3">NCTC10429</strain>
    </source>
</reference>
<dbReference type="NCBIfam" id="NF040662">
    <property type="entry name" value="attach_TipJ_rel"/>
    <property type="match status" value="1"/>
</dbReference>
<dbReference type="Proteomes" id="UP000254088">
    <property type="component" value="Unassembled WGS sequence"/>
</dbReference>
<dbReference type="EMBL" id="UGEX01000001">
    <property type="protein sequence ID" value="STL90185.1"/>
    <property type="molecule type" value="Genomic_DNA"/>
</dbReference>
<organism evidence="2 3">
    <name type="scientific">Escherichia coli</name>
    <dbReference type="NCBI Taxonomy" id="562"/>
    <lineage>
        <taxon>Bacteria</taxon>
        <taxon>Pseudomonadati</taxon>
        <taxon>Pseudomonadota</taxon>
        <taxon>Gammaproteobacteria</taxon>
        <taxon>Enterobacterales</taxon>
        <taxon>Enterobacteriaceae</taxon>
        <taxon>Escherichia</taxon>
    </lineage>
</organism>
<dbReference type="Pfam" id="PF24801">
    <property type="entry name" value="FNIII-A_GpJ"/>
    <property type="match status" value="1"/>
</dbReference>